<comment type="caution">
    <text evidence="1">The sequence shown here is derived from an EMBL/GenBank/DDBJ whole genome shotgun (WGS) entry which is preliminary data.</text>
</comment>
<dbReference type="AlphaFoldDB" id="A0A922IF49"/>
<protein>
    <submittedName>
        <fullName evidence="1">Uncharacterized protein</fullName>
    </submittedName>
</protein>
<proteinExistence type="predicted"/>
<sequence>MNASLDKLQLKTLVCLVVYIWCLLTSCLSDSIYIFNIATLLIIIICACKNRFLFERIFQLYMNCIRMEQGCVYFLIKYFVTLDVQKENKVEKNKTFDRLDLIIIDN</sequence>
<dbReference type="PROSITE" id="PS51257">
    <property type="entry name" value="PROKAR_LIPOPROTEIN"/>
    <property type="match status" value="1"/>
</dbReference>
<keyword evidence="2" id="KW-1185">Reference proteome</keyword>
<accession>A0A922IF49</accession>
<organism evidence="1 2">
    <name type="scientific">Dermatophagoides farinae</name>
    <name type="common">American house dust mite</name>
    <dbReference type="NCBI Taxonomy" id="6954"/>
    <lineage>
        <taxon>Eukaryota</taxon>
        <taxon>Metazoa</taxon>
        <taxon>Ecdysozoa</taxon>
        <taxon>Arthropoda</taxon>
        <taxon>Chelicerata</taxon>
        <taxon>Arachnida</taxon>
        <taxon>Acari</taxon>
        <taxon>Acariformes</taxon>
        <taxon>Sarcoptiformes</taxon>
        <taxon>Astigmata</taxon>
        <taxon>Psoroptidia</taxon>
        <taxon>Analgoidea</taxon>
        <taxon>Pyroglyphidae</taxon>
        <taxon>Dermatophagoidinae</taxon>
        <taxon>Dermatophagoides</taxon>
    </lineage>
</organism>
<name>A0A922IF49_DERFA</name>
<reference evidence="1" key="1">
    <citation type="submission" date="2013-05" db="EMBL/GenBank/DDBJ databases">
        <authorList>
            <person name="Yim A.K.Y."/>
            <person name="Chan T.F."/>
            <person name="Ji K.M."/>
            <person name="Liu X.Y."/>
            <person name="Zhou J.W."/>
            <person name="Li R.Q."/>
            <person name="Yang K.Y."/>
            <person name="Li J."/>
            <person name="Li M."/>
            <person name="Law P.T.W."/>
            <person name="Wu Y.L."/>
            <person name="Cai Z.L."/>
            <person name="Qin H."/>
            <person name="Bao Y."/>
            <person name="Leung R.K.K."/>
            <person name="Ng P.K.S."/>
            <person name="Zou J."/>
            <person name="Zhong X.J."/>
            <person name="Ran P.X."/>
            <person name="Zhong N.S."/>
            <person name="Liu Z.G."/>
            <person name="Tsui S.K.W."/>
        </authorList>
    </citation>
    <scope>NUCLEOTIDE SEQUENCE</scope>
    <source>
        <strain evidence="1">Derf</strain>
        <tissue evidence="1">Whole organism</tissue>
    </source>
</reference>
<evidence type="ECO:0000313" key="2">
    <source>
        <dbReference type="Proteomes" id="UP000790347"/>
    </source>
</evidence>
<reference evidence="1" key="2">
    <citation type="journal article" date="2022" name="Res Sq">
        <title>Comparative Genomics Reveals Insights into the Divergent Evolution of Astigmatic Mites and Household Pest Adaptations.</title>
        <authorList>
            <person name="Xiong Q."/>
            <person name="Wan A.T.-Y."/>
            <person name="Liu X.-Y."/>
            <person name="Fung C.S.-H."/>
            <person name="Xiao X."/>
            <person name="Malainual N."/>
            <person name="Hou J."/>
            <person name="Wang L."/>
            <person name="Wang M."/>
            <person name="Yang K."/>
            <person name="Cui Y."/>
            <person name="Leung E."/>
            <person name="Nong W."/>
            <person name="Shin S.-K."/>
            <person name="Au S."/>
            <person name="Jeong K.Y."/>
            <person name="Chew F.T."/>
            <person name="Hui J."/>
            <person name="Leung T.F."/>
            <person name="Tungtrongchitr A."/>
            <person name="Zhong N."/>
            <person name="Liu Z."/>
            <person name="Tsui S."/>
        </authorList>
    </citation>
    <scope>NUCLEOTIDE SEQUENCE</scope>
    <source>
        <strain evidence="1">Derf</strain>
        <tissue evidence="1">Whole organism</tissue>
    </source>
</reference>
<evidence type="ECO:0000313" key="1">
    <source>
        <dbReference type="EMBL" id="KAH9529622.1"/>
    </source>
</evidence>
<dbReference type="Proteomes" id="UP000790347">
    <property type="component" value="Unassembled WGS sequence"/>
</dbReference>
<gene>
    <name evidence="1" type="ORF">DERF_003498</name>
</gene>
<dbReference type="EMBL" id="ASGP02000001">
    <property type="protein sequence ID" value="KAH9529622.1"/>
    <property type="molecule type" value="Genomic_DNA"/>
</dbReference>